<dbReference type="InterPro" id="IPR024861">
    <property type="entry name" value="Donson"/>
</dbReference>
<feature type="region of interest" description="Disordered" evidence="5">
    <location>
        <begin position="350"/>
        <end position="406"/>
    </location>
</feature>
<feature type="compositionally biased region" description="Polar residues" evidence="5">
    <location>
        <begin position="571"/>
        <end position="585"/>
    </location>
</feature>
<comment type="subcellular location">
    <subcellularLocation>
        <location evidence="1">Nucleus</location>
    </subcellularLocation>
</comment>
<dbReference type="GO" id="GO:0033260">
    <property type="term" value="P:nuclear DNA replication"/>
    <property type="evidence" value="ECO:0007669"/>
    <property type="project" value="TreeGrafter"/>
</dbReference>
<dbReference type="PANTHER" id="PTHR12972">
    <property type="entry name" value="DOWNSTREAM NEIGHBOR OF SON"/>
    <property type="match status" value="1"/>
</dbReference>
<protein>
    <recommendedName>
        <fullName evidence="8">Protein downstream neighbor of Son</fullName>
    </recommendedName>
</protein>
<organism evidence="6 7">
    <name type="scientific">Littorina saxatilis</name>
    <dbReference type="NCBI Taxonomy" id="31220"/>
    <lineage>
        <taxon>Eukaryota</taxon>
        <taxon>Metazoa</taxon>
        <taxon>Spiralia</taxon>
        <taxon>Lophotrochozoa</taxon>
        <taxon>Mollusca</taxon>
        <taxon>Gastropoda</taxon>
        <taxon>Caenogastropoda</taxon>
        <taxon>Littorinimorpha</taxon>
        <taxon>Littorinoidea</taxon>
        <taxon>Littorinidae</taxon>
        <taxon>Littorina</taxon>
    </lineage>
</organism>
<dbReference type="GO" id="GO:0005634">
    <property type="term" value="C:nucleus"/>
    <property type="evidence" value="ECO:0007669"/>
    <property type="project" value="UniProtKB-SubCell"/>
</dbReference>
<evidence type="ECO:0000256" key="5">
    <source>
        <dbReference type="SAM" id="MobiDB-lite"/>
    </source>
</evidence>
<dbReference type="Proteomes" id="UP001374579">
    <property type="component" value="Unassembled WGS sequence"/>
</dbReference>
<evidence type="ECO:0000313" key="7">
    <source>
        <dbReference type="Proteomes" id="UP001374579"/>
    </source>
</evidence>
<comment type="caution">
    <text evidence="6">The sequence shown here is derived from an EMBL/GenBank/DDBJ whole genome shotgun (WGS) entry which is preliminary data.</text>
</comment>
<evidence type="ECO:0000313" key="6">
    <source>
        <dbReference type="EMBL" id="KAK7107992.1"/>
    </source>
</evidence>
<comment type="similarity">
    <text evidence="4">Belongs to the DONSON family.</text>
</comment>
<proteinExistence type="inferred from homology"/>
<dbReference type="AlphaFoldDB" id="A0AAN9BLU5"/>
<evidence type="ECO:0000256" key="4">
    <source>
        <dbReference type="ARBA" id="ARBA00025806"/>
    </source>
</evidence>
<feature type="compositionally biased region" description="Polar residues" evidence="5">
    <location>
        <begin position="630"/>
        <end position="643"/>
    </location>
</feature>
<dbReference type="EMBL" id="JBAMIC010000004">
    <property type="protein sequence ID" value="KAK7107992.1"/>
    <property type="molecule type" value="Genomic_DNA"/>
</dbReference>
<keyword evidence="2" id="KW-0217">Developmental protein</keyword>
<evidence type="ECO:0000256" key="2">
    <source>
        <dbReference type="ARBA" id="ARBA00022473"/>
    </source>
</evidence>
<feature type="compositionally biased region" description="Polar residues" evidence="5">
    <location>
        <begin position="374"/>
        <end position="386"/>
    </location>
</feature>
<reference evidence="6 7" key="1">
    <citation type="submission" date="2024-02" db="EMBL/GenBank/DDBJ databases">
        <title>Chromosome-scale genome assembly of the rough periwinkle Littorina saxatilis.</title>
        <authorList>
            <person name="De Jode A."/>
            <person name="Faria R."/>
            <person name="Formenti G."/>
            <person name="Sims Y."/>
            <person name="Smith T.P."/>
            <person name="Tracey A."/>
            <person name="Wood J.M.D."/>
            <person name="Zagrodzka Z.B."/>
            <person name="Johannesson K."/>
            <person name="Butlin R.K."/>
            <person name="Leder E.H."/>
        </authorList>
    </citation>
    <scope>NUCLEOTIDE SEQUENCE [LARGE SCALE GENOMIC DNA]</scope>
    <source>
        <strain evidence="6">Snail1</strain>
        <tissue evidence="6">Muscle</tissue>
    </source>
</reference>
<dbReference type="PANTHER" id="PTHR12972:SF0">
    <property type="entry name" value="PROTEIN DOWNSTREAM NEIGHBOR OF SON"/>
    <property type="match status" value="1"/>
</dbReference>
<gene>
    <name evidence="6" type="ORF">V1264_015798</name>
</gene>
<feature type="region of interest" description="Disordered" evidence="5">
    <location>
        <begin position="571"/>
        <end position="593"/>
    </location>
</feature>
<feature type="compositionally biased region" description="Polar residues" evidence="5">
    <location>
        <begin position="23"/>
        <end position="38"/>
    </location>
</feature>
<name>A0AAN9BLU5_9CAEN</name>
<feature type="region of interest" description="Disordered" evidence="5">
    <location>
        <begin position="625"/>
        <end position="651"/>
    </location>
</feature>
<keyword evidence="3" id="KW-0539">Nucleus</keyword>
<evidence type="ECO:0000256" key="1">
    <source>
        <dbReference type="ARBA" id="ARBA00004123"/>
    </source>
</evidence>
<accession>A0AAN9BLU5</accession>
<sequence length="686" mass="75309">MATSVWKKPTDTMRVHRLRRRSTVPQVGSNSSGHTDMSPSCRPTVEVNRKRKNPFGCSSPVNKNSSDGDKENSPVYGADKESRSAVSRLDILSCTENETAMPQQSKPTVQIDASQRQCLSPQKSKNIKLDAIDSLPSTPIEGTDTGTRRSLSESLLESSFAPQNAEHISQLYSQKGEVLPVDWSLKLKLRIMMQNALISTATPTSSACALSEFVQNVPLAKEKALMSSLQRCCNYWVHPNLPWFPEFPRLLPDSKIRKQVPFDVGLNTAIQKSLFNDWVESFTSLYQQLKNGYCPYFYVCCHQFTVLFRSPTVAGHAGQSACLTPTTRGIREALRREGVDFTMPNMKTETQKDLDHSSVNHPSPSGSSSGSPLADNQSDCNGPSSLDANDDDDVDERTDVTMKSNEGASVWLEDMGLDRKNFPSLEPGKVKIQREGYQKVDGRAESLVLCRNSQAQALFNFLLNCRSCIALTGPQAGIPPTLLSPTAFHGATLKSNKIRHSEARLSAGTQTESSHVMEISGPLLPHHILNISYLLQENVPEPAILSAINQEHSSPFNLGVKLLVDSSMANRTESSVSSETAQNPGKCSEDTPREKLVSNNHFKAQSQEECQGFGKDSLAEIEGKRRSTANDKNTCSAAANSGSDHPPVWSNGLHSKARSQLCVDPGLEEGSVLREIRCEPDGFLWV</sequence>
<evidence type="ECO:0008006" key="8">
    <source>
        <dbReference type="Google" id="ProtNLM"/>
    </source>
</evidence>
<dbReference type="PRINTS" id="PR02064">
    <property type="entry name" value="DONSON"/>
</dbReference>
<keyword evidence="7" id="KW-1185">Reference proteome</keyword>
<feature type="compositionally biased region" description="Basic and acidic residues" evidence="5">
    <location>
        <begin position="66"/>
        <end position="83"/>
    </location>
</feature>
<feature type="region of interest" description="Disordered" evidence="5">
    <location>
        <begin position="1"/>
        <end position="84"/>
    </location>
</feature>
<evidence type="ECO:0000256" key="3">
    <source>
        <dbReference type="ARBA" id="ARBA00023242"/>
    </source>
</evidence>
<feature type="compositionally biased region" description="Low complexity" evidence="5">
    <location>
        <begin position="362"/>
        <end position="372"/>
    </location>
</feature>
<feature type="region of interest" description="Disordered" evidence="5">
    <location>
        <begin position="96"/>
        <end position="122"/>
    </location>
</feature>